<sequence>MPLVIDSKFRPFSFEELIRPLQMYKESYDKVEADYSNLAAQTEQWKDIANQIQSPEAYAMYSKYANDLNNIVEDFSRGMTMQNRGQLGVIRRRYASEIIPIAKAATRKRELEDEQRKLMLQDPTRIWQRNASEMSIDELLKNPSATYGQSYSGQALMAQSSTIAQNLARGMLDYGLGKPIDEYTNTFIQRYGLKPSDIQDYLAGKPTATSAMLQRIHDQVLHSSGINTWNNKEATAKATEFINQGIWSAIGQASVQAMENYGTRKALDFKMQKDLMDYQKSLETPTDPPTDDSSISPDPRDLFTPAEQSEVDTNLKQYSKYFYTKNGKTYLNNAGLREYNSMLPGHARSIDGTLYPITSKTEHTGFYKFLNSIGAGKYIRGGKQVGPGRIGNLWNQYIKRGNKAGDAVRYQEYNYKIAPKDQENFWQSLTSDNKGDSFDVVEFGTEKGKPLFKSAGTVSKETLMDEKFVPTAIRGSAYGMSVIMSNGKRNIRIRMPKALQQKKQEDALSAYQSAAQFTTIAQRAKKALNVKDISIALEAYRSGMLYGKRLTEQQKELIRQWADAEQQYKDHIQNGQFLLSQLNASNSTNTTEFNVIGY</sequence>
<dbReference type="EMBL" id="BK015923">
    <property type="protein sequence ID" value="DAF85342.1"/>
    <property type="molecule type" value="Genomic_DNA"/>
</dbReference>
<evidence type="ECO:0000256" key="1">
    <source>
        <dbReference type="SAM" id="MobiDB-lite"/>
    </source>
</evidence>
<dbReference type="Pfam" id="PF25712">
    <property type="entry name" value="crAss_CARGO2"/>
    <property type="match status" value="1"/>
</dbReference>
<organism evidence="2">
    <name type="scientific">CrAss-like virus sp. ct3KQ27</name>
    <dbReference type="NCBI Taxonomy" id="2825834"/>
    <lineage>
        <taxon>Viruses</taxon>
        <taxon>Duplodnaviria</taxon>
        <taxon>Heunggongvirae</taxon>
        <taxon>Uroviricota</taxon>
        <taxon>Caudoviricetes</taxon>
        <taxon>Crassvirales</taxon>
    </lineage>
</organism>
<proteinExistence type="predicted"/>
<protein>
    <submittedName>
        <fullName evidence="2">Uncharacterized protein</fullName>
    </submittedName>
</protein>
<dbReference type="InterPro" id="IPR058050">
    <property type="entry name" value="CARGO2"/>
</dbReference>
<evidence type="ECO:0000313" key="2">
    <source>
        <dbReference type="EMBL" id="DAF85342.1"/>
    </source>
</evidence>
<feature type="region of interest" description="Disordered" evidence="1">
    <location>
        <begin position="281"/>
        <end position="309"/>
    </location>
</feature>
<reference evidence="2" key="1">
    <citation type="journal article" date="2021" name="Proc. Natl. Acad. Sci. U.S.A.">
        <title>A Catalog of Tens of Thousands of Viruses from Human Metagenomes Reveals Hidden Associations with Chronic Diseases.</title>
        <authorList>
            <person name="Tisza M.J."/>
            <person name="Buck C.B."/>
        </authorList>
    </citation>
    <scope>NUCLEOTIDE SEQUENCE</scope>
    <source>
        <strain evidence="2">Ct3KQ27</strain>
    </source>
</reference>
<accession>A0A8S5TT11</accession>
<name>A0A8S5TT11_9CAUD</name>